<evidence type="ECO:0000313" key="2">
    <source>
        <dbReference type="Proteomes" id="UP000215914"/>
    </source>
</evidence>
<dbReference type="Gramene" id="mRNA:HanXRQr2_Chr01g0000371">
    <property type="protein sequence ID" value="CDS:HanXRQr2_Chr01g0000371.1"/>
    <property type="gene ID" value="HanXRQr2_Chr01g0000371"/>
</dbReference>
<reference evidence="1" key="2">
    <citation type="submission" date="2020-06" db="EMBL/GenBank/DDBJ databases">
        <title>Helianthus annuus Genome sequencing and assembly Release 2.</title>
        <authorList>
            <person name="Gouzy J."/>
            <person name="Langlade N."/>
            <person name="Munos S."/>
        </authorList>
    </citation>
    <scope>NUCLEOTIDE SEQUENCE</scope>
    <source>
        <tissue evidence="1">Leaves</tissue>
    </source>
</reference>
<gene>
    <name evidence="1" type="ORF">HanXRQr2_Chr01g0000371</name>
</gene>
<reference evidence="1" key="1">
    <citation type="journal article" date="2017" name="Nature">
        <title>The sunflower genome provides insights into oil metabolism, flowering and Asterid evolution.</title>
        <authorList>
            <person name="Badouin H."/>
            <person name="Gouzy J."/>
            <person name="Grassa C.J."/>
            <person name="Murat F."/>
            <person name="Staton S.E."/>
            <person name="Cottret L."/>
            <person name="Lelandais-Briere C."/>
            <person name="Owens G.L."/>
            <person name="Carrere S."/>
            <person name="Mayjonade B."/>
            <person name="Legrand L."/>
            <person name="Gill N."/>
            <person name="Kane N.C."/>
            <person name="Bowers J.E."/>
            <person name="Hubner S."/>
            <person name="Bellec A."/>
            <person name="Berard A."/>
            <person name="Berges H."/>
            <person name="Blanchet N."/>
            <person name="Boniface M.C."/>
            <person name="Brunel D."/>
            <person name="Catrice O."/>
            <person name="Chaidir N."/>
            <person name="Claudel C."/>
            <person name="Donnadieu C."/>
            <person name="Faraut T."/>
            <person name="Fievet G."/>
            <person name="Helmstetter N."/>
            <person name="King M."/>
            <person name="Knapp S.J."/>
            <person name="Lai Z."/>
            <person name="Le Paslier M.C."/>
            <person name="Lippi Y."/>
            <person name="Lorenzon L."/>
            <person name="Mandel J.R."/>
            <person name="Marage G."/>
            <person name="Marchand G."/>
            <person name="Marquand E."/>
            <person name="Bret-Mestries E."/>
            <person name="Morien E."/>
            <person name="Nambeesan S."/>
            <person name="Nguyen T."/>
            <person name="Pegot-Espagnet P."/>
            <person name="Pouilly N."/>
            <person name="Raftis F."/>
            <person name="Sallet E."/>
            <person name="Schiex T."/>
            <person name="Thomas J."/>
            <person name="Vandecasteele C."/>
            <person name="Vares D."/>
            <person name="Vear F."/>
            <person name="Vautrin S."/>
            <person name="Crespi M."/>
            <person name="Mangin B."/>
            <person name="Burke J.M."/>
            <person name="Salse J."/>
            <person name="Munos S."/>
            <person name="Vincourt P."/>
            <person name="Rieseberg L.H."/>
            <person name="Langlade N.B."/>
        </authorList>
    </citation>
    <scope>NUCLEOTIDE SEQUENCE</scope>
    <source>
        <tissue evidence="1">Leaves</tissue>
    </source>
</reference>
<keyword evidence="2" id="KW-1185">Reference proteome</keyword>
<sequence>MAMSSDFFEMLLPNPVPLSEFNNFVGFLVGDSTTCPLACNRPRPDGSASLPLATMGDDGLLVFVFSTFPFTVKATPGLDLPADTGLSGKLVLRFGGVSFGKSGRLMGWGGARTRETGELGLDAGPTLRLLRDGETELEGFGFLRVGVDGLEAGRTVGDWGRGVGVDGLMVLSMEVVVKDGGLLDGVVRVEGLVADGERLVGVDDLM</sequence>
<evidence type="ECO:0000313" key="1">
    <source>
        <dbReference type="EMBL" id="KAF5820274.1"/>
    </source>
</evidence>
<dbReference type="AlphaFoldDB" id="A0A9K3JRZ8"/>
<proteinExistence type="predicted"/>
<dbReference type="Proteomes" id="UP000215914">
    <property type="component" value="Unassembled WGS sequence"/>
</dbReference>
<organism evidence="1 2">
    <name type="scientific">Helianthus annuus</name>
    <name type="common">Common sunflower</name>
    <dbReference type="NCBI Taxonomy" id="4232"/>
    <lineage>
        <taxon>Eukaryota</taxon>
        <taxon>Viridiplantae</taxon>
        <taxon>Streptophyta</taxon>
        <taxon>Embryophyta</taxon>
        <taxon>Tracheophyta</taxon>
        <taxon>Spermatophyta</taxon>
        <taxon>Magnoliopsida</taxon>
        <taxon>eudicotyledons</taxon>
        <taxon>Gunneridae</taxon>
        <taxon>Pentapetalae</taxon>
        <taxon>asterids</taxon>
        <taxon>campanulids</taxon>
        <taxon>Asterales</taxon>
        <taxon>Asteraceae</taxon>
        <taxon>Asteroideae</taxon>
        <taxon>Heliantheae alliance</taxon>
        <taxon>Heliantheae</taxon>
        <taxon>Helianthus</taxon>
    </lineage>
</organism>
<name>A0A9K3JRZ8_HELAN</name>
<dbReference type="EMBL" id="MNCJ02000316">
    <property type="protein sequence ID" value="KAF5820274.1"/>
    <property type="molecule type" value="Genomic_DNA"/>
</dbReference>
<accession>A0A9K3JRZ8</accession>
<protein>
    <submittedName>
        <fullName evidence="1">Uncharacterized protein</fullName>
    </submittedName>
</protein>
<comment type="caution">
    <text evidence="1">The sequence shown here is derived from an EMBL/GenBank/DDBJ whole genome shotgun (WGS) entry which is preliminary data.</text>
</comment>